<evidence type="ECO:0000313" key="3">
    <source>
        <dbReference type="Proteomes" id="UP000000994"/>
    </source>
</evidence>
<keyword evidence="3" id="KW-1185">Reference proteome</keyword>
<reference evidence="1 3" key="2">
    <citation type="journal article" date="2005" name="J. Bacteriol.">
        <title>The genome of S-PM2, a 'photosynthetic' T4-type bacteriophage that infects marine Synechococcus strains.</title>
        <authorList>
            <person name="Mann N.H."/>
            <person name="Clokie M.R."/>
            <person name="Millard A."/>
            <person name="Cook A."/>
            <person name="Wilson W.H."/>
            <person name="Wheatley P.J."/>
            <person name="Letarov A."/>
            <person name="Krisch H.M."/>
        </authorList>
    </citation>
    <scope>NUCLEOTIDE SEQUENCE</scope>
</reference>
<dbReference type="EMBL" id="LN828717">
    <property type="protein sequence ID" value="CFW42172.1"/>
    <property type="molecule type" value="Genomic_DNA"/>
</dbReference>
<proteinExistence type="predicted"/>
<dbReference type="KEGG" id="vg:3260358"/>
<organismHost>
    <name type="scientific">Synechococcus</name>
    <dbReference type="NCBI Taxonomy" id="1129"/>
</organismHost>
<protein>
    <submittedName>
        <fullName evidence="1">Hypothetical-Protein / belonging to T4-LIKE GC: 803</fullName>
    </submittedName>
</protein>
<reference evidence="1 3" key="1">
    <citation type="journal article" date="2004" name="Proc. Natl. Acad. Sci. U.S.A.">
        <title>Genetic organization of the psbAD region in phages infecting marine Synechococcus strains.</title>
        <authorList>
            <person name="Millard A."/>
            <person name="Clokie M.R."/>
            <person name="Shub D.A."/>
            <person name="Mann N.H."/>
        </authorList>
    </citation>
    <scope>NUCLEOTIDE SEQUENCE [LARGE SCALE GENOMIC DNA]</scope>
</reference>
<evidence type="ECO:0000313" key="2">
    <source>
        <dbReference type="EMBL" id="CFW42172.1"/>
    </source>
</evidence>
<evidence type="ECO:0000313" key="4">
    <source>
        <dbReference type="Proteomes" id="UP000246186"/>
    </source>
</evidence>
<dbReference type="Proteomes" id="UP000246186">
    <property type="component" value="Genome"/>
</dbReference>
<dbReference type="RefSeq" id="YP_195095.1">
    <property type="nucleotide sequence ID" value="NC_006820.1"/>
</dbReference>
<dbReference type="EMBL" id="AJ630128">
    <property type="protein sequence ID" value="CAF34125.1"/>
    <property type="molecule type" value="Genomic_DNA"/>
</dbReference>
<reference evidence="2 4" key="3">
    <citation type="journal article" date="2015" name="PLoS ONE">
        <title>Spontaneous Deletion of an "ORFanage" Region Facilitates Host Adaptation in a "Photosynthetic" Cyanophage.</title>
        <authorList>
            <person name="Puxty R.J."/>
            <person name="Perez-Sepulveda B."/>
            <person name="Rihtman B."/>
            <person name="Evans D.J."/>
            <person name="Millard A.D."/>
            <person name="Scanlan D.J."/>
        </authorList>
    </citation>
    <scope>NUCLEOTIDE SEQUENCE [LARGE SCALE GENOMIC DNA]</scope>
</reference>
<dbReference type="OrthoDB" id="28695at10239"/>
<organism evidence="1 3">
    <name type="scientific">Synechococcus phage S-PM2</name>
    <dbReference type="NCBI Taxonomy" id="238854"/>
    <lineage>
        <taxon>Viruses</taxon>
        <taxon>Duplodnaviria</taxon>
        <taxon>Heunggongvirae</taxon>
        <taxon>Uroviricota</taxon>
        <taxon>Caudoviricetes</taxon>
        <taxon>Pantevenvirales</taxon>
        <taxon>Kyanoviridae</taxon>
        <taxon>Nodensvirus</taxon>
        <taxon>Nodensvirus spm2</taxon>
    </lineage>
</organism>
<accession>Q5GQX5</accession>
<dbReference type="Proteomes" id="UP000000994">
    <property type="component" value="Segment"/>
</dbReference>
<evidence type="ECO:0000313" key="1">
    <source>
        <dbReference type="EMBL" id="CAF34125.1"/>
    </source>
</evidence>
<reference evidence="2" key="4">
    <citation type="submission" date="2015-02" db="EMBL/GenBank/DDBJ databases">
        <authorList>
            <person name="Chooi Y.-H."/>
        </authorList>
    </citation>
    <scope>NUCLEOTIDE SEQUENCE</scope>
</reference>
<sequence length="63" mass="7369">MGSRSKMEVIITLGKDLQDDYESWLAVKESLGIERSINNFLHYIHYYGTYANPIVREDEDENT</sequence>
<gene>
    <name evidence="2" type="ORF">S-PM2d061</name>
    <name evidence="1" type="ORF">S-PM2p061</name>
</gene>
<name>Q5GQX5_BPSYP</name>